<comment type="pathway">
    <text evidence="2">Organic acid metabolism; glycolate biosynthesis; glycolate from 2-phosphoglycolate: step 1/1.</text>
</comment>
<gene>
    <name evidence="5" type="ORF">SPIROBIBN47_120007</name>
</gene>
<dbReference type="InterPro" id="IPR050155">
    <property type="entry name" value="HAD-like_hydrolase_sf"/>
</dbReference>
<dbReference type="NCBIfam" id="TIGR01662">
    <property type="entry name" value="HAD-SF-IIIA"/>
    <property type="match status" value="1"/>
</dbReference>
<dbReference type="PANTHER" id="PTHR43434:SF1">
    <property type="entry name" value="PHOSPHOGLYCOLATE PHOSPHATASE"/>
    <property type="match status" value="1"/>
</dbReference>
<dbReference type="Gene3D" id="3.40.50.1000">
    <property type="entry name" value="HAD superfamily/HAD-like"/>
    <property type="match status" value="1"/>
</dbReference>
<dbReference type="PANTHER" id="PTHR43434">
    <property type="entry name" value="PHOSPHOGLYCOLATE PHOSPHATASE"/>
    <property type="match status" value="1"/>
</dbReference>
<accession>A0A3P3XFK8</accession>
<dbReference type="InterPro" id="IPR023198">
    <property type="entry name" value="PGP-like_dom2"/>
</dbReference>
<dbReference type="GO" id="GO:0008967">
    <property type="term" value="F:phosphoglycolate phosphatase activity"/>
    <property type="evidence" value="ECO:0007669"/>
    <property type="project" value="UniProtKB-EC"/>
</dbReference>
<dbReference type="EMBL" id="FWDM01000004">
    <property type="protein sequence ID" value="SLM10173.1"/>
    <property type="molecule type" value="Genomic_DNA"/>
</dbReference>
<dbReference type="AlphaFoldDB" id="A0A3P3XFK8"/>
<comment type="catalytic activity">
    <reaction evidence="1">
        <text>2-phosphoglycolate + H2O = glycolate + phosphate</text>
        <dbReference type="Rhea" id="RHEA:14369"/>
        <dbReference type="ChEBI" id="CHEBI:15377"/>
        <dbReference type="ChEBI" id="CHEBI:29805"/>
        <dbReference type="ChEBI" id="CHEBI:43474"/>
        <dbReference type="ChEBI" id="CHEBI:58033"/>
        <dbReference type="EC" id="3.1.3.18"/>
    </reaction>
</comment>
<evidence type="ECO:0000256" key="3">
    <source>
        <dbReference type="ARBA" id="ARBA00006171"/>
    </source>
</evidence>
<comment type="similarity">
    <text evidence="3">Belongs to the HAD-like hydrolase superfamily. CbbY/CbbZ/Gph/YieH family.</text>
</comment>
<dbReference type="InterPro" id="IPR041492">
    <property type="entry name" value="HAD_2"/>
</dbReference>
<organism evidence="5">
    <name type="scientific">uncultured spirochete</name>
    <dbReference type="NCBI Taxonomy" id="156406"/>
    <lineage>
        <taxon>Bacteria</taxon>
        <taxon>Pseudomonadati</taxon>
        <taxon>Spirochaetota</taxon>
        <taxon>Spirochaetia</taxon>
        <taxon>Spirochaetales</taxon>
        <taxon>environmental samples</taxon>
    </lineage>
</organism>
<dbReference type="NCBIfam" id="TIGR01509">
    <property type="entry name" value="HAD-SF-IA-v3"/>
    <property type="match status" value="1"/>
</dbReference>
<proteinExistence type="inferred from homology"/>
<dbReference type="InterPro" id="IPR036412">
    <property type="entry name" value="HAD-like_sf"/>
</dbReference>
<evidence type="ECO:0000313" key="5">
    <source>
        <dbReference type="EMBL" id="SLM10173.1"/>
    </source>
</evidence>
<reference evidence="5" key="1">
    <citation type="submission" date="2017-02" db="EMBL/GenBank/DDBJ databases">
        <authorList>
            <person name="Regsiter A."/>
            <person name="William W."/>
        </authorList>
    </citation>
    <scope>NUCLEOTIDE SEQUENCE</scope>
    <source>
        <strain evidence="5">Bib</strain>
    </source>
</reference>
<dbReference type="InterPro" id="IPR006439">
    <property type="entry name" value="HAD-SF_hydro_IA"/>
</dbReference>
<dbReference type="NCBIfam" id="TIGR01549">
    <property type="entry name" value="HAD-SF-IA-v1"/>
    <property type="match status" value="1"/>
</dbReference>
<dbReference type="SFLD" id="SFLDS00003">
    <property type="entry name" value="Haloacid_Dehalogenase"/>
    <property type="match status" value="1"/>
</dbReference>
<dbReference type="InterPro" id="IPR006549">
    <property type="entry name" value="HAD-SF_hydro_IIIA"/>
</dbReference>
<dbReference type="SUPFAM" id="SSF56784">
    <property type="entry name" value="HAD-like"/>
    <property type="match status" value="1"/>
</dbReference>
<protein>
    <recommendedName>
        <fullName evidence="4">phosphoglycolate phosphatase</fullName>
        <ecNumber evidence="4">3.1.3.18</ecNumber>
    </recommendedName>
</protein>
<evidence type="ECO:0000256" key="1">
    <source>
        <dbReference type="ARBA" id="ARBA00000830"/>
    </source>
</evidence>
<dbReference type="Pfam" id="PF13419">
    <property type="entry name" value="HAD_2"/>
    <property type="match status" value="1"/>
</dbReference>
<dbReference type="InterPro" id="IPR023214">
    <property type="entry name" value="HAD_sf"/>
</dbReference>
<dbReference type="SFLD" id="SFLDG01129">
    <property type="entry name" value="C1.5:_HAD__Beta-PGM__Phosphata"/>
    <property type="match status" value="1"/>
</dbReference>
<dbReference type="EC" id="3.1.3.18" evidence="4"/>
<sequence>MQRYTPALIVFDLDGTLADTIKDIADSVNRIIAMYGFEPHNVDAYKRMVGDGFLSLIEKAIPNDAARNSELVQEILARAVQEYAAHSLDATKPFDGAKETLKLLSDRGIQLAVLSNKPQDLSASIVGALFRDIPFIAVWGNLPDRPRKPNPAAVLQICELANIAPQNCAFVGDSSIDMKTAKASGMTAVGALYGYRSREELLDAGADFLIASPQDLIALFGAE</sequence>
<name>A0A3P3XFK8_9SPIR</name>
<keyword evidence="5" id="KW-0378">Hydrolase</keyword>
<dbReference type="GO" id="GO:0006281">
    <property type="term" value="P:DNA repair"/>
    <property type="evidence" value="ECO:0007669"/>
    <property type="project" value="TreeGrafter"/>
</dbReference>
<dbReference type="Gene3D" id="1.10.150.240">
    <property type="entry name" value="Putative phosphatase, domain 2"/>
    <property type="match status" value="1"/>
</dbReference>
<evidence type="ECO:0000256" key="4">
    <source>
        <dbReference type="ARBA" id="ARBA00013078"/>
    </source>
</evidence>
<dbReference type="GO" id="GO:0005829">
    <property type="term" value="C:cytosol"/>
    <property type="evidence" value="ECO:0007669"/>
    <property type="project" value="TreeGrafter"/>
</dbReference>
<evidence type="ECO:0000256" key="2">
    <source>
        <dbReference type="ARBA" id="ARBA00004818"/>
    </source>
</evidence>